<dbReference type="SUPFAM" id="SSF55729">
    <property type="entry name" value="Acyl-CoA N-acyltransferases (Nat)"/>
    <property type="match status" value="1"/>
</dbReference>
<dbReference type="EMBL" id="JAGGKG010000001">
    <property type="protein sequence ID" value="MBP1903859.1"/>
    <property type="molecule type" value="Genomic_DNA"/>
</dbReference>
<evidence type="ECO:0000256" key="2">
    <source>
        <dbReference type="ARBA" id="ARBA00023315"/>
    </source>
</evidence>
<evidence type="ECO:0000256" key="1">
    <source>
        <dbReference type="ARBA" id="ARBA00022679"/>
    </source>
</evidence>
<comment type="caution">
    <text evidence="4">The sequence shown here is derived from an EMBL/GenBank/DDBJ whole genome shotgun (WGS) entry which is preliminary data.</text>
</comment>
<protein>
    <submittedName>
        <fullName evidence="4">GNAT superfamily N-acetyltransferase</fullName>
    </submittedName>
</protein>
<proteinExistence type="predicted"/>
<keyword evidence="2" id="KW-0012">Acyltransferase</keyword>
<evidence type="ECO:0000313" key="4">
    <source>
        <dbReference type="EMBL" id="MBP1903859.1"/>
    </source>
</evidence>
<accession>A0ABS4FMQ0</accession>
<name>A0ABS4FMQ0_9BACL</name>
<dbReference type="PANTHER" id="PTHR43420">
    <property type="entry name" value="ACETYLTRANSFERASE"/>
    <property type="match status" value="1"/>
</dbReference>
<evidence type="ECO:0000259" key="3">
    <source>
        <dbReference type="PROSITE" id="PS51186"/>
    </source>
</evidence>
<feature type="domain" description="N-acetyltransferase" evidence="3">
    <location>
        <begin position="7"/>
        <end position="144"/>
    </location>
</feature>
<dbReference type="InterPro" id="IPR016181">
    <property type="entry name" value="Acyl_CoA_acyltransferase"/>
</dbReference>
<reference evidence="4 5" key="1">
    <citation type="submission" date="2021-03" db="EMBL/GenBank/DDBJ databases">
        <title>Genomic Encyclopedia of Type Strains, Phase IV (KMG-IV): sequencing the most valuable type-strain genomes for metagenomic binning, comparative biology and taxonomic classification.</title>
        <authorList>
            <person name="Goeker M."/>
        </authorList>
    </citation>
    <scope>NUCLEOTIDE SEQUENCE [LARGE SCALE GENOMIC DNA]</scope>
    <source>
        <strain evidence="4 5">DSM 14349</strain>
    </source>
</reference>
<dbReference type="Gene3D" id="3.40.630.30">
    <property type="match status" value="1"/>
</dbReference>
<gene>
    <name evidence="4" type="ORF">J2Z32_000471</name>
</gene>
<sequence length="308" mass="35493">MQEFSFVTNYKNNEVLRKSFFELAKSTFDISFEDWYEQGFWGEGYIPFSFVEGDKVIANASVNVLELVINGEKKKAIQIGTVMTHPDYQKRGLSAYLMNKVIEEFENQVDFMYLFANETVLEFYPKFGFEAVEEHIFSINFPLDSTKNFKNITNLTPNPHEQTGIRKLDVSQPEDLRLITKFASQRLPVSQRFGTNNTKGILMYYCLNVFCDHIYYLENEDVIAIFSKENNHMDIFDIISINEMNENTIQHILALIGGNDTVKATFHFTPDYKGIELKSQIINDGLFVRATGDNVYPAKVKHPVTSIA</sequence>
<dbReference type="InterPro" id="IPR050680">
    <property type="entry name" value="YpeA/RimI_acetyltransf"/>
</dbReference>
<keyword evidence="5" id="KW-1185">Reference proteome</keyword>
<dbReference type="Pfam" id="PF13527">
    <property type="entry name" value="Acetyltransf_9"/>
    <property type="match status" value="1"/>
</dbReference>
<dbReference type="PROSITE" id="PS51186">
    <property type="entry name" value="GNAT"/>
    <property type="match status" value="1"/>
</dbReference>
<dbReference type="Proteomes" id="UP001519272">
    <property type="component" value="Unassembled WGS sequence"/>
</dbReference>
<organism evidence="4 5">
    <name type="scientific">Paenibacillus turicensis</name>
    <dbReference type="NCBI Taxonomy" id="160487"/>
    <lineage>
        <taxon>Bacteria</taxon>
        <taxon>Bacillati</taxon>
        <taxon>Bacillota</taxon>
        <taxon>Bacilli</taxon>
        <taxon>Bacillales</taxon>
        <taxon>Paenibacillaceae</taxon>
        <taxon>Paenibacillus</taxon>
    </lineage>
</organism>
<dbReference type="CDD" id="cd04301">
    <property type="entry name" value="NAT_SF"/>
    <property type="match status" value="1"/>
</dbReference>
<keyword evidence="1" id="KW-0808">Transferase</keyword>
<dbReference type="RefSeq" id="WP_210087512.1">
    <property type="nucleotide sequence ID" value="NZ_JAGGKG010000001.1"/>
</dbReference>
<dbReference type="InterPro" id="IPR000182">
    <property type="entry name" value="GNAT_dom"/>
</dbReference>
<dbReference type="PANTHER" id="PTHR43420:SF31">
    <property type="entry name" value="ACETYLTRANSFERASE"/>
    <property type="match status" value="1"/>
</dbReference>
<evidence type="ECO:0000313" key="5">
    <source>
        <dbReference type="Proteomes" id="UP001519272"/>
    </source>
</evidence>